<dbReference type="InterPro" id="IPR001173">
    <property type="entry name" value="Glyco_trans_2-like"/>
</dbReference>
<dbReference type="PANTHER" id="PTHR43685:SF2">
    <property type="entry name" value="GLYCOSYLTRANSFERASE 2-LIKE DOMAIN-CONTAINING PROTEIN"/>
    <property type="match status" value="1"/>
</dbReference>
<dbReference type="InterPro" id="IPR029044">
    <property type="entry name" value="Nucleotide-diphossugar_trans"/>
</dbReference>
<name>A0A4Q9FEI3_9FLAO</name>
<evidence type="ECO:0000259" key="1">
    <source>
        <dbReference type="Pfam" id="PF00535"/>
    </source>
</evidence>
<dbReference type="OrthoDB" id="1493960at2"/>
<gene>
    <name evidence="2" type="ORF">EYD45_08830</name>
</gene>
<keyword evidence="3" id="KW-1185">Reference proteome</keyword>
<dbReference type="AlphaFoldDB" id="A0A4Q9FEI3"/>
<evidence type="ECO:0000313" key="3">
    <source>
        <dbReference type="Proteomes" id="UP000291142"/>
    </source>
</evidence>
<dbReference type="RefSeq" id="WP_130964180.1">
    <property type="nucleotide sequence ID" value="NZ_SIRT01000006.1"/>
</dbReference>
<accession>A0A4Q9FEI3</accession>
<proteinExistence type="predicted"/>
<dbReference type="Pfam" id="PF00535">
    <property type="entry name" value="Glycos_transf_2"/>
    <property type="match status" value="1"/>
</dbReference>
<dbReference type="EMBL" id="SIRT01000006">
    <property type="protein sequence ID" value="TBN03612.1"/>
    <property type="molecule type" value="Genomic_DNA"/>
</dbReference>
<dbReference type="PANTHER" id="PTHR43685">
    <property type="entry name" value="GLYCOSYLTRANSFERASE"/>
    <property type="match status" value="1"/>
</dbReference>
<keyword evidence="2" id="KW-0808">Transferase</keyword>
<dbReference type="CDD" id="cd00761">
    <property type="entry name" value="Glyco_tranf_GTA_type"/>
    <property type="match status" value="1"/>
</dbReference>
<dbReference type="Gene3D" id="3.90.550.10">
    <property type="entry name" value="Spore Coat Polysaccharide Biosynthesis Protein SpsA, Chain A"/>
    <property type="match status" value="1"/>
</dbReference>
<feature type="domain" description="Glycosyltransferase 2-like" evidence="1">
    <location>
        <begin position="6"/>
        <end position="145"/>
    </location>
</feature>
<protein>
    <submittedName>
        <fullName evidence="2">Glycosyltransferase</fullName>
    </submittedName>
</protein>
<dbReference type="GO" id="GO:0016740">
    <property type="term" value="F:transferase activity"/>
    <property type="evidence" value="ECO:0007669"/>
    <property type="project" value="UniProtKB-KW"/>
</dbReference>
<comment type="caution">
    <text evidence="2">The sequence shown here is derived from an EMBL/GenBank/DDBJ whole genome shotgun (WGS) entry which is preliminary data.</text>
</comment>
<sequence length="335" mass="38980">MSLPFSLIICTYMRPGALVALLDSVKKQTLYPNEILIIDGSKNKETKALHLESKYKFLKYFKVDDAVRGLTKQRNFGIEQRSKTSEIICFLDDDVILEPNYFKNLIGTYNAYPEALAVGGYITNEVLWKPRDKKNNKAKFYYDGWMRNEPLRFRIRRKLGLQPDVPPGYLPTFAHGRSVSFLPPSGKIYQVEQIMGGVSSYRVKVFKKLKFSAYFEGYGLYEDTDFSLRISKLGKLYINTKAKLAHYHDNSGRPRYFKYGKMVVRNGWYVWRVKYSNPSFKTILKWVSTSLLLTFIRGLNIISTKQKRQALFETLGRLYGIFTLVFTKPKPYVDE</sequence>
<dbReference type="Proteomes" id="UP000291142">
    <property type="component" value="Unassembled WGS sequence"/>
</dbReference>
<evidence type="ECO:0000313" key="2">
    <source>
        <dbReference type="EMBL" id="TBN03612.1"/>
    </source>
</evidence>
<reference evidence="2 3" key="1">
    <citation type="submission" date="2019-02" db="EMBL/GenBank/DDBJ databases">
        <title>Hyunsoonleella sp., isolated from marine sediment.</title>
        <authorList>
            <person name="Liu B.-T."/>
        </authorList>
    </citation>
    <scope>NUCLEOTIDE SEQUENCE [LARGE SCALE GENOMIC DNA]</scope>
    <source>
        <strain evidence="2 3">T58</strain>
    </source>
</reference>
<organism evidence="2 3">
    <name type="scientific">Hyunsoonleella flava</name>
    <dbReference type="NCBI Taxonomy" id="2527939"/>
    <lineage>
        <taxon>Bacteria</taxon>
        <taxon>Pseudomonadati</taxon>
        <taxon>Bacteroidota</taxon>
        <taxon>Flavobacteriia</taxon>
        <taxon>Flavobacteriales</taxon>
        <taxon>Flavobacteriaceae</taxon>
    </lineage>
</organism>
<dbReference type="InterPro" id="IPR050834">
    <property type="entry name" value="Glycosyltransf_2"/>
</dbReference>
<dbReference type="SUPFAM" id="SSF53448">
    <property type="entry name" value="Nucleotide-diphospho-sugar transferases"/>
    <property type="match status" value="1"/>
</dbReference>